<feature type="compositionally biased region" description="Polar residues" evidence="1">
    <location>
        <begin position="285"/>
        <end position="294"/>
    </location>
</feature>
<dbReference type="AlphaFoldDB" id="E4X9N3"/>
<proteinExistence type="predicted"/>
<feature type="region of interest" description="Disordered" evidence="1">
    <location>
        <begin position="221"/>
        <end position="294"/>
    </location>
</feature>
<feature type="compositionally biased region" description="Low complexity" evidence="1">
    <location>
        <begin position="254"/>
        <end position="278"/>
    </location>
</feature>
<feature type="region of interest" description="Disordered" evidence="1">
    <location>
        <begin position="150"/>
        <end position="169"/>
    </location>
</feature>
<feature type="region of interest" description="Disordered" evidence="1">
    <location>
        <begin position="181"/>
        <end position="208"/>
    </location>
</feature>
<feature type="region of interest" description="Disordered" evidence="1">
    <location>
        <begin position="1"/>
        <end position="66"/>
    </location>
</feature>
<evidence type="ECO:0000313" key="3">
    <source>
        <dbReference type="Proteomes" id="UP000001307"/>
    </source>
</evidence>
<evidence type="ECO:0000313" key="2">
    <source>
        <dbReference type="EMBL" id="CBY08439.1"/>
    </source>
</evidence>
<sequence length="294" mass="31777">MGSACSSESGSYDTSPSESSSESSEASSEDDSSSNQVSSSEFVAEKSKLSGKEKLRRRTRSIVSGIKIRSPKEEPLEIVQTTNKDGVSLIRKLRLIRRLGPLSRAVNAGANNIVVPEIRVIEAPNAEKYPAKNKKGSFLGHAKLARVSSLSKSATDSERNSTPHVSGKSYFSRKARLLASLGSSPKMTKSEDHETSISRPSTSSKVASVIRRNRMLGKLLQAKSEEHPPAEEVDIATDQALTRLRTSSSRDSDSVSASPRPSRWGSAKSSKFSLSFFSRQKDSSRSSGKRQPSG</sequence>
<reference evidence="2" key="1">
    <citation type="journal article" date="2010" name="Science">
        <title>Plasticity of animal genome architecture unmasked by rapid evolution of a pelagic tunicate.</title>
        <authorList>
            <person name="Denoeud F."/>
            <person name="Henriet S."/>
            <person name="Mungpakdee S."/>
            <person name="Aury J.M."/>
            <person name="Da Silva C."/>
            <person name="Brinkmann H."/>
            <person name="Mikhaleva J."/>
            <person name="Olsen L.C."/>
            <person name="Jubin C."/>
            <person name="Canestro C."/>
            <person name="Bouquet J.M."/>
            <person name="Danks G."/>
            <person name="Poulain J."/>
            <person name="Campsteijn C."/>
            <person name="Adamski M."/>
            <person name="Cross I."/>
            <person name="Yadetie F."/>
            <person name="Muffato M."/>
            <person name="Louis A."/>
            <person name="Butcher S."/>
            <person name="Tsagkogeorga G."/>
            <person name="Konrad A."/>
            <person name="Singh S."/>
            <person name="Jensen M.F."/>
            <person name="Cong E.H."/>
            <person name="Eikeseth-Otteraa H."/>
            <person name="Noel B."/>
            <person name="Anthouard V."/>
            <person name="Porcel B.M."/>
            <person name="Kachouri-Lafond R."/>
            <person name="Nishino A."/>
            <person name="Ugolini M."/>
            <person name="Chourrout P."/>
            <person name="Nishida H."/>
            <person name="Aasland R."/>
            <person name="Huzurbazar S."/>
            <person name="Westhof E."/>
            <person name="Delsuc F."/>
            <person name="Lehrach H."/>
            <person name="Reinhardt R."/>
            <person name="Weissenbach J."/>
            <person name="Roy S.W."/>
            <person name="Artiguenave F."/>
            <person name="Postlethwait J.H."/>
            <person name="Manak J.R."/>
            <person name="Thompson E.M."/>
            <person name="Jaillon O."/>
            <person name="Du Pasquier L."/>
            <person name="Boudinot P."/>
            <person name="Liberles D.A."/>
            <person name="Volff J.N."/>
            <person name="Philippe H."/>
            <person name="Lenhard B."/>
            <person name="Roest Crollius H."/>
            <person name="Wincker P."/>
            <person name="Chourrout D."/>
        </authorList>
    </citation>
    <scope>NUCLEOTIDE SEQUENCE [LARGE SCALE GENOMIC DNA]</scope>
</reference>
<feature type="compositionally biased region" description="Low complexity" evidence="1">
    <location>
        <begin position="1"/>
        <end position="26"/>
    </location>
</feature>
<accession>E4X9N3</accession>
<organism evidence="2">
    <name type="scientific">Oikopleura dioica</name>
    <name type="common">Tunicate</name>
    <dbReference type="NCBI Taxonomy" id="34765"/>
    <lineage>
        <taxon>Eukaryota</taxon>
        <taxon>Metazoa</taxon>
        <taxon>Chordata</taxon>
        <taxon>Tunicata</taxon>
        <taxon>Appendicularia</taxon>
        <taxon>Copelata</taxon>
        <taxon>Oikopleuridae</taxon>
        <taxon>Oikopleura</taxon>
    </lineage>
</organism>
<gene>
    <name evidence="2" type="ORF">GSOID_T00005009001</name>
</gene>
<feature type="compositionally biased region" description="Polar residues" evidence="1">
    <location>
        <begin position="197"/>
        <end position="206"/>
    </location>
</feature>
<dbReference type="InParanoid" id="E4X9N3"/>
<dbReference type="Proteomes" id="UP000001307">
    <property type="component" value="Unassembled WGS sequence"/>
</dbReference>
<feature type="compositionally biased region" description="Basic and acidic residues" evidence="1">
    <location>
        <begin position="43"/>
        <end position="53"/>
    </location>
</feature>
<name>E4X9N3_OIKDI</name>
<protein>
    <submittedName>
        <fullName evidence="2">Uncharacterized protein</fullName>
    </submittedName>
</protein>
<evidence type="ECO:0000256" key="1">
    <source>
        <dbReference type="SAM" id="MobiDB-lite"/>
    </source>
</evidence>
<keyword evidence="3" id="KW-1185">Reference proteome</keyword>
<dbReference type="EMBL" id="FN653031">
    <property type="protein sequence ID" value="CBY08439.1"/>
    <property type="molecule type" value="Genomic_DNA"/>
</dbReference>